<evidence type="ECO:0000313" key="4">
    <source>
        <dbReference type="Proteomes" id="UP000838756"/>
    </source>
</evidence>
<dbReference type="GO" id="GO:0005634">
    <property type="term" value="C:nucleus"/>
    <property type="evidence" value="ECO:0007669"/>
    <property type="project" value="TreeGrafter"/>
</dbReference>
<dbReference type="PANTHER" id="PTHR16112:SF16">
    <property type="entry name" value="SIX-BANDED, ISOFORM H"/>
    <property type="match status" value="1"/>
</dbReference>
<dbReference type="InterPro" id="IPR001739">
    <property type="entry name" value="Methyl_CpG_DNA-bd"/>
</dbReference>
<protein>
    <submittedName>
        <fullName evidence="3">Jg23256 protein</fullName>
    </submittedName>
</protein>
<dbReference type="GO" id="GO:0010369">
    <property type="term" value="C:chromocenter"/>
    <property type="evidence" value="ECO:0007669"/>
    <property type="project" value="TreeGrafter"/>
</dbReference>
<evidence type="ECO:0000313" key="3">
    <source>
        <dbReference type="EMBL" id="CAH2209438.1"/>
    </source>
</evidence>
<proteinExistence type="predicted"/>
<dbReference type="AlphaFoldDB" id="A0A8S4QGS4"/>
<sequence length="104" mass="11243">MSLVGLIPSGSALSNLSQLREYLQTSGTCKCGLPCPLRPETAFSFDPKVVSKPYQVAAGAELTKLCNHKRKLLASLQSRVQSPVTPPPQTIEQKKGNYDLSLTL</sequence>
<name>A0A8S4QGS4_9NEOP</name>
<evidence type="ECO:0000259" key="2">
    <source>
        <dbReference type="SMART" id="SM00391"/>
    </source>
</evidence>
<evidence type="ECO:0000256" key="1">
    <source>
        <dbReference type="SAM" id="MobiDB-lite"/>
    </source>
</evidence>
<keyword evidence="4" id="KW-1185">Reference proteome</keyword>
<organism evidence="3 4">
    <name type="scientific">Pararge aegeria aegeria</name>
    <dbReference type="NCBI Taxonomy" id="348720"/>
    <lineage>
        <taxon>Eukaryota</taxon>
        <taxon>Metazoa</taxon>
        <taxon>Ecdysozoa</taxon>
        <taxon>Arthropoda</taxon>
        <taxon>Hexapoda</taxon>
        <taxon>Insecta</taxon>
        <taxon>Pterygota</taxon>
        <taxon>Neoptera</taxon>
        <taxon>Endopterygota</taxon>
        <taxon>Lepidoptera</taxon>
        <taxon>Glossata</taxon>
        <taxon>Ditrysia</taxon>
        <taxon>Papilionoidea</taxon>
        <taxon>Nymphalidae</taxon>
        <taxon>Satyrinae</taxon>
        <taxon>Satyrini</taxon>
        <taxon>Parargina</taxon>
        <taxon>Pararge</taxon>
    </lineage>
</organism>
<reference evidence="3" key="1">
    <citation type="submission" date="2022-03" db="EMBL/GenBank/DDBJ databases">
        <authorList>
            <person name="Lindestad O."/>
        </authorList>
    </citation>
    <scope>NUCLEOTIDE SEQUENCE</scope>
</reference>
<feature type="region of interest" description="Disordered" evidence="1">
    <location>
        <begin position="77"/>
        <end position="104"/>
    </location>
</feature>
<dbReference type="PANTHER" id="PTHR16112">
    <property type="entry name" value="METHYL-CPG BINDING PROTEIN, DROSOPHILA"/>
    <property type="match status" value="1"/>
</dbReference>
<feature type="domain" description="MBD" evidence="2">
    <location>
        <begin position="1"/>
        <end position="57"/>
    </location>
</feature>
<accession>A0A8S4QGS4</accession>
<dbReference type="EMBL" id="CAKXAJ010005892">
    <property type="protein sequence ID" value="CAH2209438.1"/>
    <property type="molecule type" value="Genomic_DNA"/>
</dbReference>
<dbReference type="SMART" id="SM00391">
    <property type="entry name" value="MBD"/>
    <property type="match status" value="1"/>
</dbReference>
<dbReference type="GO" id="GO:0003682">
    <property type="term" value="F:chromatin binding"/>
    <property type="evidence" value="ECO:0007669"/>
    <property type="project" value="TreeGrafter"/>
</dbReference>
<comment type="caution">
    <text evidence="3">The sequence shown here is derived from an EMBL/GenBank/DDBJ whole genome shotgun (WGS) entry which is preliminary data.</text>
</comment>
<dbReference type="Proteomes" id="UP000838756">
    <property type="component" value="Unassembled WGS sequence"/>
</dbReference>
<gene>
    <name evidence="3" type="primary">jg23256</name>
    <name evidence="3" type="ORF">PAEG_LOCUS1837</name>
</gene>
<dbReference type="OrthoDB" id="7458636at2759"/>
<dbReference type="GO" id="GO:0003677">
    <property type="term" value="F:DNA binding"/>
    <property type="evidence" value="ECO:0007669"/>
    <property type="project" value="InterPro"/>
</dbReference>